<evidence type="ECO:0000313" key="1">
    <source>
        <dbReference type="EMBL" id="QYD67920.1"/>
    </source>
</evidence>
<dbReference type="RefSeq" id="WP_219797273.1">
    <property type="nucleotide sequence ID" value="NZ_CP080095.1"/>
</dbReference>
<keyword evidence="2" id="KW-1185">Reference proteome</keyword>
<name>A0ABX8UGA1_9BURK</name>
<accession>A0ABX8UGA1</accession>
<evidence type="ECO:0000313" key="2">
    <source>
        <dbReference type="Proteomes" id="UP000826462"/>
    </source>
</evidence>
<proteinExistence type="predicted"/>
<gene>
    <name evidence="1" type="ORF">KZJ38_16630</name>
</gene>
<dbReference type="Proteomes" id="UP000826462">
    <property type="component" value="Chromosome 1"/>
</dbReference>
<reference evidence="1 2" key="1">
    <citation type="submission" date="2021-07" db="EMBL/GenBank/DDBJ databases">
        <title>Paraburkholderia edwinii protects Aspergillus sp. from phenazines by acting as a toxin sponge.</title>
        <authorList>
            <person name="Dahlstrom K.M."/>
            <person name="Newman D.K."/>
        </authorList>
    </citation>
    <scope>NUCLEOTIDE SEQUENCE [LARGE SCALE GENOMIC DNA]</scope>
    <source>
        <strain evidence="1 2">Pe01</strain>
    </source>
</reference>
<organism evidence="1 2">
    <name type="scientific">Paraburkholderia edwinii</name>
    <dbReference type="NCBI Taxonomy" id="2861782"/>
    <lineage>
        <taxon>Bacteria</taxon>
        <taxon>Pseudomonadati</taxon>
        <taxon>Pseudomonadota</taxon>
        <taxon>Betaproteobacteria</taxon>
        <taxon>Burkholderiales</taxon>
        <taxon>Burkholderiaceae</taxon>
        <taxon>Paraburkholderia</taxon>
    </lineage>
</organism>
<sequence>MDLNCLPYRGLGVLVRINEHKSASVNGSEPRYGVTWLLYKEGPFVSANVIASSTEPVNFISVEEAARFAEHRAHTFADCAFVARERV</sequence>
<dbReference type="EMBL" id="CP080095">
    <property type="protein sequence ID" value="QYD67920.1"/>
    <property type="molecule type" value="Genomic_DNA"/>
</dbReference>
<protein>
    <submittedName>
        <fullName evidence="1">Uncharacterized protein</fullName>
    </submittedName>
</protein>